<dbReference type="Proteomes" id="UP000094285">
    <property type="component" value="Unassembled WGS sequence"/>
</dbReference>
<dbReference type="EMBL" id="KV453910">
    <property type="protein sequence ID" value="ODV81278.1"/>
    <property type="molecule type" value="Genomic_DNA"/>
</dbReference>
<accession>A0A1E4SP72</accession>
<proteinExistence type="predicted"/>
<dbReference type="GO" id="GO:0003723">
    <property type="term" value="F:RNA binding"/>
    <property type="evidence" value="ECO:0007669"/>
    <property type="project" value="InterPro"/>
</dbReference>
<evidence type="ECO:0000259" key="1">
    <source>
        <dbReference type="PROSITE" id="PS50141"/>
    </source>
</evidence>
<dbReference type="GO" id="GO:0043829">
    <property type="term" value="F:tRNA-specific adenosine-37 deaminase activity"/>
    <property type="evidence" value="ECO:0007669"/>
    <property type="project" value="TreeGrafter"/>
</dbReference>
<protein>
    <recommendedName>
        <fullName evidence="1">A to I editase domain-containing protein</fullName>
    </recommendedName>
</protein>
<sequence>MSDDSIGPRIASLVVATFNGLSLKSGKPATRSNGVREWTVLAGLVAVMSDDLLVPLALATGVKALPNKAREYSNGLMVHDMHAEVLVLRLFNWYLLEQCHLVKNSQTSQLVEEHNGGYRIRPGIQLALYISEPPCGDASMGALMEHDLEPWKKKQKLGQQVTRGRGHFDQLGVVRTKPGRNDSIPTLSKSCSDKLCERQLTGITNSWTSVLFPQGVYLDYLVLQRSKYSQVDCTRCFSRARGVQEAEFHPLEFRLYEKDDYEYHKPEKNDPSVVPSQLSLLYIVPSKTIQVLNNGVKNGSFVKNKPPKKGGSSLICNQQFHEKFGDLMDLEASTYHEFKQLNQPRCELKQRVRSNLGGWVPTDIDDFEL</sequence>
<evidence type="ECO:0000313" key="3">
    <source>
        <dbReference type="Proteomes" id="UP000094285"/>
    </source>
</evidence>
<dbReference type="GO" id="GO:0002100">
    <property type="term" value="P:tRNA wobble adenosine to inosine editing"/>
    <property type="evidence" value="ECO:0007669"/>
    <property type="project" value="InterPro"/>
</dbReference>
<dbReference type="InterPro" id="IPR002466">
    <property type="entry name" value="A_deamin"/>
</dbReference>
<dbReference type="AlphaFoldDB" id="A0A1E4SP72"/>
<name>A0A1E4SP72_9ASCO</name>
<dbReference type="PANTHER" id="PTHR47803:SF1">
    <property type="entry name" value="TRNA-SPECIFIC ADENOSINE DEAMINASE 1"/>
    <property type="match status" value="1"/>
</dbReference>
<dbReference type="GeneID" id="30983464"/>
<gene>
    <name evidence="2" type="ORF">CANTADRAFT_46365</name>
</gene>
<dbReference type="PROSITE" id="PS50141">
    <property type="entry name" value="A_DEAMIN_EDITASE"/>
    <property type="match status" value="1"/>
</dbReference>
<organism evidence="2 3">
    <name type="scientific">Suhomyces tanzawaensis NRRL Y-17324</name>
    <dbReference type="NCBI Taxonomy" id="984487"/>
    <lineage>
        <taxon>Eukaryota</taxon>
        <taxon>Fungi</taxon>
        <taxon>Dikarya</taxon>
        <taxon>Ascomycota</taxon>
        <taxon>Saccharomycotina</taxon>
        <taxon>Pichiomycetes</taxon>
        <taxon>Debaryomycetaceae</taxon>
        <taxon>Suhomyces</taxon>
    </lineage>
</organism>
<keyword evidence="3" id="KW-1185">Reference proteome</keyword>
<dbReference type="SMART" id="SM00552">
    <property type="entry name" value="ADEAMc"/>
    <property type="match status" value="1"/>
</dbReference>
<dbReference type="STRING" id="984487.A0A1E4SP72"/>
<feature type="domain" description="A to I editase" evidence="1">
    <location>
        <begin position="57"/>
        <end position="267"/>
    </location>
</feature>
<dbReference type="OrthoDB" id="10268011at2759"/>
<dbReference type="PANTHER" id="PTHR47803">
    <property type="entry name" value="TRNA-SPECIFIC ADENOSINE DEAMINASE 1"/>
    <property type="match status" value="1"/>
</dbReference>
<dbReference type="Pfam" id="PF02137">
    <property type="entry name" value="A_deamin"/>
    <property type="match status" value="1"/>
</dbReference>
<reference evidence="3" key="1">
    <citation type="submission" date="2016-05" db="EMBL/GenBank/DDBJ databases">
        <title>Comparative genomics of biotechnologically important yeasts.</title>
        <authorList>
            <consortium name="DOE Joint Genome Institute"/>
            <person name="Riley R."/>
            <person name="Haridas S."/>
            <person name="Wolfe K.H."/>
            <person name="Lopes M.R."/>
            <person name="Hittinger C.T."/>
            <person name="Goker M."/>
            <person name="Salamov A."/>
            <person name="Wisecaver J."/>
            <person name="Long T.M."/>
            <person name="Aerts A.L."/>
            <person name="Barry K."/>
            <person name="Choi C."/>
            <person name="Clum A."/>
            <person name="Coughlan A.Y."/>
            <person name="Deshpande S."/>
            <person name="Douglass A.P."/>
            <person name="Hanson S.J."/>
            <person name="Klenk H.-P."/>
            <person name="Labutti K."/>
            <person name="Lapidus A."/>
            <person name="Lindquist E."/>
            <person name="Lipzen A."/>
            <person name="Meier-Kolthoff J.P."/>
            <person name="Ohm R.A."/>
            <person name="Otillar R.P."/>
            <person name="Pangilinan J."/>
            <person name="Peng Y."/>
            <person name="Rokas A."/>
            <person name="Rosa C.A."/>
            <person name="Scheuner C."/>
            <person name="Sibirny A.A."/>
            <person name="Slot J.C."/>
            <person name="Stielow J.B."/>
            <person name="Sun H."/>
            <person name="Kurtzman C.P."/>
            <person name="Blackwell M."/>
            <person name="Grigoriev I.V."/>
            <person name="Jeffries T.W."/>
        </authorList>
    </citation>
    <scope>NUCLEOTIDE SEQUENCE [LARGE SCALE GENOMIC DNA]</scope>
    <source>
        <strain evidence="3">NRRL Y-17324</strain>
    </source>
</reference>
<dbReference type="InterPro" id="IPR042935">
    <property type="entry name" value="Tad1"/>
</dbReference>
<dbReference type="RefSeq" id="XP_020066400.1">
    <property type="nucleotide sequence ID" value="XM_020209328.1"/>
</dbReference>
<evidence type="ECO:0000313" key="2">
    <source>
        <dbReference type="EMBL" id="ODV81278.1"/>
    </source>
</evidence>